<keyword evidence="3" id="KW-1185">Reference proteome</keyword>
<gene>
    <name evidence="2" type="ORF">SI7747_14017537</name>
</gene>
<name>A0A7I8JNV0_SPIIN</name>
<dbReference type="Proteomes" id="UP001189122">
    <property type="component" value="Unassembled WGS sequence"/>
</dbReference>
<evidence type="ECO:0000256" key="1">
    <source>
        <dbReference type="SAM" id="SignalP"/>
    </source>
</evidence>
<protein>
    <submittedName>
        <fullName evidence="2">Uncharacterized protein</fullName>
    </submittedName>
</protein>
<dbReference type="EMBL" id="CACRZD030000014">
    <property type="protein sequence ID" value="CAA6671132.1"/>
    <property type="molecule type" value="Genomic_DNA"/>
</dbReference>
<dbReference type="AlphaFoldDB" id="A0A7I8JNV0"/>
<accession>A0A7I8JNV0</accession>
<reference evidence="2 3" key="1">
    <citation type="submission" date="2019-12" db="EMBL/GenBank/DDBJ databases">
        <authorList>
            <person name="Scholz U."/>
            <person name="Mascher M."/>
            <person name="Fiebig A."/>
        </authorList>
    </citation>
    <scope>NUCLEOTIDE SEQUENCE</scope>
</reference>
<keyword evidence="1" id="KW-0732">Signal</keyword>
<evidence type="ECO:0000313" key="3">
    <source>
        <dbReference type="Proteomes" id="UP001189122"/>
    </source>
</evidence>
<dbReference type="EMBL" id="LR743601">
    <property type="protein sequence ID" value="CAA2631889.1"/>
    <property type="molecule type" value="Genomic_DNA"/>
</dbReference>
<feature type="chain" id="PRO_5029578303" evidence="1">
    <location>
        <begin position="22"/>
        <end position="64"/>
    </location>
</feature>
<proteinExistence type="predicted"/>
<organism evidence="2">
    <name type="scientific">Spirodela intermedia</name>
    <name type="common">Intermediate duckweed</name>
    <dbReference type="NCBI Taxonomy" id="51605"/>
    <lineage>
        <taxon>Eukaryota</taxon>
        <taxon>Viridiplantae</taxon>
        <taxon>Streptophyta</taxon>
        <taxon>Embryophyta</taxon>
        <taxon>Tracheophyta</taxon>
        <taxon>Spermatophyta</taxon>
        <taxon>Magnoliopsida</taxon>
        <taxon>Liliopsida</taxon>
        <taxon>Araceae</taxon>
        <taxon>Lemnoideae</taxon>
        <taxon>Spirodela</taxon>
    </lineage>
</organism>
<sequence length="64" mass="6958">MVRRCRCLPLAVVVLGAATEAELHSLTHPILRSIQTAKNFFQGSFSKHRGTLGVEPRPSIGSSK</sequence>
<feature type="signal peptide" evidence="1">
    <location>
        <begin position="1"/>
        <end position="21"/>
    </location>
</feature>
<evidence type="ECO:0000313" key="2">
    <source>
        <dbReference type="EMBL" id="CAA2631889.1"/>
    </source>
</evidence>